<feature type="compositionally biased region" description="Gly residues" evidence="1">
    <location>
        <begin position="31"/>
        <end position="40"/>
    </location>
</feature>
<keyword evidence="4" id="KW-1185">Reference proteome</keyword>
<dbReference type="Ensembl" id="ENSOANT00000056247.1">
    <property type="protein sequence ID" value="ENSOANP00000034503.1"/>
    <property type="gene ID" value="ENSOANG00000010079.3"/>
</dbReference>
<feature type="domain" description="DUF4460" evidence="2">
    <location>
        <begin position="193"/>
        <end position="273"/>
    </location>
</feature>
<name>A0A6I8N0B9_ORNAN</name>
<feature type="compositionally biased region" description="Basic and acidic residues" evidence="1">
    <location>
        <begin position="1"/>
        <end position="10"/>
    </location>
</feature>
<reference evidence="3" key="1">
    <citation type="submission" date="2025-08" db="UniProtKB">
        <authorList>
            <consortium name="Ensembl"/>
        </authorList>
    </citation>
    <scope>IDENTIFICATION</scope>
    <source>
        <strain evidence="3">Glennie</strain>
    </source>
</reference>
<proteinExistence type="predicted"/>
<feature type="compositionally biased region" description="Pro residues" evidence="1">
    <location>
        <begin position="66"/>
        <end position="75"/>
    </location>
</feature>
<dbReference type="GeneTree" id="ENSGT00390000012832"/>
<dbReference type="PANTHER" id="PTHR31596">
    <property type="entry name" value="T-CELL ACTIVATION INHIBITOR, MITOCHONDRIAL"/>
    <property type="match status" value="1"/>
</dbReference>
<gene>
    <name evidence="3" type="primary">TCAIM</name>
</gene>
<sequence>EGKRGGEGRRRLGRRPAGARPAPTASLSGAVGIGLKGGSGWPWPSAFSALRPDDGLPGLWVERLPPVGPRPPGAPPRSVWGWWRRPTGSFNSGARPGERASPPSRCPATASSLPSAPQPPPAGAPRVPPPLTSPPPSPANPGRRRERARLRGPAVINGCFEVGLHIHPEMFCYLRPVRRFCLEKILPQWFIRSRALSGAEAVNALRPFYFAVHPDFFGQHPREREVNENSLKKLSVYLESIQKPGIKSLKPTQLTFYVRETEQNSSESQESFSISGIFLVQFISLQV</sequence>
<dbReference type="InterPro" id="IPR027986">
    <property type="entry name" value="TCAIM"/>
</dbReference>
<dbReference type="Bgee" id="ENSOANG00000010079">
    <property type="expression patterns" value="Expressed in liver and 8 other cell types or tissues"/>
</dbReference>
<feature type="compositionally biased region" description="Pro residues" evidence="1">
    <location>
        <begin position="116"/>
        <end position="139"/>
    </location>
</feature>
<evidence type="ECO:0000256" key="1">
    <source>
        <dbReference type="SAM" id="MobiDB-lite"/>
    </source>
</evidence>
<accession>A0A6I8N0B9</accession>
<evidence type="ECO:0000313" key="3">
    <source>
        <dbReference type="Ensembl" id="ENSOANP00000034503.1"/>
    </source>
</evidence>
<feature type="region of interest" description="Disordered" evidence="1">
    <location>
        <begin position="1"/>
        <end position="146"/>
    </location>
</feature>
<protein>
    <submittedName>
        <fullName evidence="3">T cell activation inhibitor, mitochondrial</fullName>
    </submittedName>
</protein>
<dbReference type="PANTHER" id="PTHR31596:SF1">
    <property type="entry name" value="T-CELL ACTIVATION INHIBITOR, MITOCHONDRIAL"/>
    <property type="match status" value="1"/>
</dbReference>
<organism evidence="3 4">
    <name type="scientific">Ornithorhynchus anatinus</name>
    <name type="common">Duckbill platypus</name>
    <dbReference type="NCBI Taxonomy" id="9258"/>
    <lineage>
        <taxon>Eukaryota</taxon>
        <taxon>Metazoa</taxon>
        <taxon>Chordata</taxon>
        <taxon>Craniata</taxon>
        <taxon>Vertebrata</taxon>
        <taxon>Euteleostomi</taxon>
        <taxon>Mammalia</taxon>
        <taxon>Monotremata</taxon>
        <taxon>Ornithorhynchidae</taxon>
        <taxon>Ornithorhynchus</taxon>
    </lineage>
</organism>
<dbReference type="AlphaFoldDB" id="A0A6I8N0B9"/>
<dbReference type="Proteomes" id="UP000002279">
    <property type="component" value="Unplaced"/>
</dbReference>
<dbReference type="Pfam" id="PF14687">
    <property type="entry name" value="DUF4460"/>
    <property type="match status" value="1"/>
</dbReference>
<reference evidence="3" key="2">
    <citation type="submission" date="2025-09" db="UniProtKB">
        <authorList>
            <consortium name="Ensembl"/>
        </authorList>
    </citation>
    <scope>IDENTIFICATION</scope>
    <source>
        <strain evidence="3">Glennie</strain>
    </source>
</reference>
<dbReference type="InterPro" id="IPR028031">
    <property type="entry name" value="DUF4460"/>
</dbReference>
<evidence type="ECO:0000259" key="2">
    <source>
        <dbReference type="Pfam" id="PF14687"/>
    </source>
</evidence>
<evidence type="ECO:0000313" key="4">
    <source>
        <dbReference type="Proteomes" id="UP000002279"/>
    </source>
</evidence>